<keyword evidence="5" id="KW-0411">Iron-sulfur</keyword>
<reference evidence="6 7" key="2">
    <citation type="submission" date="2014-10" db="EMBL/GenBank/DDBJ databases">
        <title>Comparative genomics of the Paenibacillus odorifer group.</title>
        <authorList>
            <person name="Tsai Y.-C."/>
            <person name="Martin N."/>
            <person name="Korlach J."/>
            <person name="Wiedmann M."/>
        </authorList>
    </citation>
    <scope>NUCLEOTIDE SEQUENCE [LARGE SCALE GENOMIC DNA]</scope>
    <source>
        <strain evidence="6 7">DSM 18334</strain>
    </source>
</reference>
<dbReference type="STRING" id="268407.PWYN_04640"/>
<evidence type="ECO:0000313" key="7">
    <source>
        <dbReference type="Proteomes" id="UP000029734"/>
    </source>
</evidence>
<evidence type="ECO:0000313" key="6">
    <source>
        <dbReference type="EMBL" id="KGE18735.1"/>
    </source>
</evidence>
<dbReference type="InterPro" id="IPR036188">
    <property type="entry name" value="FAD/NAD-bd_sf"/>
</dbReference>
<dbReference type="InterPro" id="IPR039650">
    <property type="entry name" value="HdrA-like"/>
</dbReference>
<reference evidence="6 7" key="1">
    <citation type="submission" date="2014-08" db="EMBL/GenBank/DDBJ databases">
        <authorList>
            <person name="den Bakker H.C."/>
        </authorList>
    </citation>
    <scope>NUCLEOTIDE SEQUENCE [LARGE SCALE GENOMIC DNA]</scope>
    <source>
        <strain evidence="6 7">DSM 18334</strain>
    </source>
</reference>
<dbReference type="GO" id="GO:0046872">
    <property type="term" value="F:metal ion binding"/>
    <property type="evidence" value="ECO:0007669"/>
    <property type="project" value="UniProtKB-KW"/>
</dbReference>
<evidence type="ECO:0000256" key="2">
    <source>
        <dbReference type="ARBA" id="ARBA00022723"/>
    </source>
</evidence>
<evidence type="ECO:0000256" key="5">
    <source>
        <dbReference type="ARBA" id="ARBA00023014"/>
    </source>
</evidence>
<proteinExistence type="predicted"/>
<dbReference type="GO" id="GO:0051539">
    <property type="term" value="F:4 iron, 4 sulfur cluster binding"/>
    <property type="evidence" value="ECO:0007669"/>
    <property type="project" value="UniProtKB-KW"/>
</dbReference>
<keyword evidence="4" id="KW-0408">Iron</keyword>
<sequence length="428" mass="45849">MSHLNRKVSNVDVLVLGGGAAGFAAALAARRNGCSVTLIESQNCIGGSRTATGVDTFYGFYTPGDSPRRIVGGIPWEVANRLVEVNGCFERPNTYGAGTGITYDVEKLKVIYESMLIEAGVTLLYHTYASVVEMEDGTIKGVAIANKGGLTTIYAKYYIDATGDGDIAARAGAPFELGSPEELQSLTTIFFMANVDVDKAKMTSHKALAKLMKEANQSGQYNLPREDGSWHATPNPGVIQTNMVRVTGVDATDPFALTMAEIEGRKQTQEYVRFLNNCVPGYENAFLVSTSQHIGVRETRRIRGAYTLTEEDVVQGAKFDDAIACCGAPVEDHYAGSGTRWAYVQGDGVYHIPFRSLVPQKVSNLLVAGRCLSATHGAQASARNSAQCMAMGQAVGTASALACKTNSNISELDIFQLKNLLLEQGVIL</sequence>
<dbReference type="Pfam" id="PF12831">
    <property type="entry name" value="FAD_oxidored"/>
    <property type="match status" value="1"/>
</dbReference>
<dbReference type="eggNOG" id="COG1053">
    <property type="taxonomic scope" value="Bacteria"/>
</dbReference>
<dbReference type="PANTHER" id="PTHR43498:SF1">
    <property type="entry name" value="COB--COM HETERODISULFIDE REDUCTASE IRON-SULFUR SUBUNIT A"/>
    <property type="match status" value="1"/>
</dbReference>
<evidence type="ECO:0000256" key="4">
    <source>
        <dbReference type="ARBA" id="ARBA00023004"/>
    </source>
</evidence>
<gene>
    <name evidence="6" type="ORF">PWYN_04640</name>
</gene>
<dbReference type="PRINTS" id="PR00469">
    <property type="entry name" value="PNDRDTASEII"/>
</dbReference>
<dbReference type="PANTHER" id="PTHR43498">
    <property type="entry name" value="FERREDOXIN:COB-COM HETERODISULFIDE REDUCTASE SUBUNIT A"/>
    <property type="match status" value="1"/>
</dbReference>
<protein>
    <submittedName>
        <fullName evidence="6">Fumarate reductase</fullName>
    </submittedName>
</protein>
<evidence type="ECO:0000256" key="3">
    <source>
        <dbReference type="ARBA" id="ARBA00023002"/>
    </source>
</evidence>
<dbReference type="Gene3D" id="3.50.50.60">
    <property type="entry name" value="FAD/NAD(P)-binding domain"/>
    <property type="match status" value="1"/>
</dbReference>
<dbReference type="SUPFAM" id="SSF51905">
    <property type="entry name" value="FAD/NAD(P)-binding domain"/>
    <property type="match status" value="1"/>
</dbReference>
<evidence type="ECO:0000256" key="1">
    <source>
        <dbReference type="ARBA" id="ARBA00022485"/>
    </source>
</evidence>
<organism evidence="6 7">
    <name type="scientific">Paenibacillus wynnii</name>
    <dbReference type="NCBI Taxonomy" id="268407"/>
    <lineage>
        <taxon>Bacteria</taxon>
        <taxon>Bacillati</taxon>
        <taxon>Bacillota</taxon>
        <taxon>Bacilli</taxon>
        <taxon>Bacillales</taxon>
        <taxon>Paenibacillaceae</taxon>
        <taxon>Paenibacillus</taxon>
    </lineage>
</organism>
<name>A0A098M869_9BACL</name>
<dbReference type="GO" id="GO:0016491">
    <property type="term" value="F:oxidoreductase activity"/>
    <property type="evidence" value="ECO:0007669"/>
    <property type="project" value="UniProtKB-KW"/>
</dbReference>
<keyword evidence="2" id="KW-0479">Metal-binding</keyword>
<keyword evidence="7" id="KW-1185">Reference proteome</keyword>
<comment type="caution">
    <text evidence="6">The sequence shown here is derived from an EMBL/GenBank/DDBJ whole genome shotgun (WGS) entry which is preliminary data.</text>
</comment>
<keyword evidence="3" id="KW-0560">Oxidoreductase</keyword>
<dbReference type="EMBL" id="JQCR01000002">
    <property type="protein sequence ID" value="KGE18735.1"/>
    <property type="molecule type" value="Genomic_DNA"/>
</dbReference>
<accession>A0A098M869</accession>
<dbReference type="Proteomes" id="UP000029734">
    <property type="component" value="Unassembled WGS sequence"/>
</dbReference>
<dbReference type="AlphaFoldDB" id="A0A098M869"/>
<keyword evidence="1" id="KW-0004">4Fe-4S</keyword>
<dbReference type="OrthoDB" id="9777740at2"/>